<gene>
    <name evidence="1" type="ORF">TMSB3V08_LOCUS1554</name>
</gene>
<accession>A0A7R9DZG5</accession>
<name>A0A7R9DZG5_9NEOP</name>
<reference evidence="1" key="1">
    <citation type="submission" date="2020-11" db="EMBL/GenBank/DDBJ databases">
        <authorList>
            <person name="Tran Van P."/>
        </authorList>
    </citation>
    <scope>NUCLEOTIDE SEQUENCE</scope>
</reference>
<dbReference type="AlphaFoldDB" id="A0A7R9DZG5"/>
<proteinExistence type="predicted"/>
<sequence length="132" mass="14354">MSLISSSVPKMRLGWERGLKGVGGGGEIFIRTHCNSQKNLEASGVELGNRVTFWFYTVVAPKILRPNTEYHVAVTTQGASQPTRVTVNVGGKQDAGGMFRTSDTVTVEPYTTHIVKLEGHSRGGKGSRPMRH</sequence>
<evidence type="ECO:0000313" key="1">
    <source>
        <dbReference type="EMBL" id="CAD7424616.1"/>
    </source>
</evidence>
<protein>
    <submittedName>
        <fullName evidence="1">Uncharacterized protein</fullName>
    </submittedName>
</protein>
<organism evidence="1">
    <name type="scientific">Timema monikensis</name>
    <dbReference type="NCBI Taxonomy" id="170555"/>
    <lineage>
        <taxon>Eukaryota</taxon>
        <taxon>Metazoa</taxon>
        <taxon>Ecdysozoa</taxon>
        <taxon>Arthropoda</taxon>
        <taxon>Hexapoda</taxon>
        <taxon>Insecta</taxon>
        <taxon>Pterygota</taxon>
        <taxon>Neoptera</taxon>
        <taxon>Polyneoptera</taxon>
        <taxon>Phasmatodea</taxon>
        <taxon>Timematodea</taxon>
        <taxon>Timematoidea</taxon>
        <taxon>Timematidae</taxon>
        <taxon>Timema</taxon>
    </lineage>
</organism>
<dbReference type="EMBL" id="OB792814">
    <property type="protein sequence ID" value="CAD7424616.1"/>
    <property type="molecule type" value="Genomic_DNA"/>
</dbReference>
<dbReference type="Gene3D" id="2.60.40.2950">
    <property type="match status" value="1"/>
</dbReference>